<accession>A0A0U3GHF8</accession>
<organism evidence="1 2">
    <name type="scientific">Kocuria flava</name>
    <dbReference type="NCBI Taxonomy" id="446860"/>
    <lineage>
        <taxon>Bacteria</taxon>
        <taxon>Bacillati</taxon>
        <taxon>Actinomycetota</taxon>
        <taxon>Actinomycetes</taxon>
        <taxon>Micrococcales</taxon>
        <taxon>Micrococcaceae</taxon>
        <taxon>Kocuria</taxon>
    </lineage>
</organism>
<dbReference type="SUPFAM" id="SSF56801">
    <property type="entry name" value="Acetyl-CoA synthetase-like"/>
    <property type="match status" value="1"/>
</dbReference>
<evidence type="ECO:0000313" key="1">
    <source>
        <dbReference type="EMBL" id="ALU39566.1"/>
    </source>
</evidence>
<dbReference type="InterPro" id="IPR042099">
    <property type="entry name" value="ANL_N_sf"/>
</dbReference>
<dbReference type="STRING" id="446860.AS188_07165"/>
<gene>
    <name evidence="1" type="ORF">AS188_07165</name>
</gene>
<reference evidence="1 2" key="1">
    <citation type="submission" date="2015-11" db="EMBL/GenBank/DDBJ databases">
        <title>Complete Genome Sequence of Kocuria flava strain HO-9041.</title>
        <authorList>
            <person name="Zhou M."/>
            <person name="Dai J."/>
        </authorList>
    </citation>
    <scope>NUCLEOTIDE SEQUENCE [LARGE SCALE GENOMIC DNA]</scope>
    <source>
        <strain evidence="1 2">HO-9041</strain>
    </source>
</reference>
<dbReference type="Gene3D" id="3.40.50.12780">
    <property type="entry name" value="N-terminal domain of ligase-like"/>
    <property type="match status" value="1"/>
</dbReference>
<dbReference type="Proteomes" id="UP000057181">
    <property type="component" value="Chromosome"/>
</dbReference>
<sequence length="247" mass="24985">MDTLRSSPRPALLWYGSGGERVELSGRVLENWAAKTANLWAEELDVVPGDAVTVGAQVHWRTVVAVLGAWLAGAAVRPADPVSGAAAPGDRAVLALAGTDGSAPPLLTGAPAGTVRVLADPPALSLGLRGGLPAGADVDYCAEIRAHDDVWSPVAEPVDADPALVAAGGTAVAHAALLDRAREAAAGREEAWGRAAAVHVPGAAADAAFLLRVLAVLASGRAVLLTDRDTGQASWQDVLAAERATGF</sequence>
<protein>
    <recommendedName>
        <fullName evidence="3">TIGR03089 family protein</fullName>
    </recommendedName>
</protein>
<evidence type="ECO:0008006" key="3">
    <source>
        <dbReference type="Google" id="ProtNLM"/>
    </source>
</evidence>
<dbReference type="NCBIfam" id="TIGR03089">
    <property type="entry name" value="TIGR03089 family protein"/>
    <property type="match status" value="1"/>
</dbReference>
<dbReference type="EMBL" id="CP013254">
    <property type="protein sequence ID" value="ALU39566.1"/>
    <property type="molecule type" value="Genomic_DNA"/>
</dbReference>
<dbReference type="KEGG" id="kfv:AS188_07165"/>
<dbReference type="AlphaFoldDB" id="A0A0U3GHF8"/>
<dbReference type="InterPro" id="IPR017523">
    <property type="entry name" value="Rv3268"/>
</dbReference>
<name>A0A0U3GHF8_9MICC</name>
<evidence type="ECO:0000313" key="2">
    <source>
        <dbReference type="Proteomes" id="UP000057181"/>
    </source>
</evidence>
<proteinExistence type="predicted"/>